<proteinExistence type="predicted"/>
<comment type="caution">
    <text evidence="1">The sequence shown here is derived from an EMBL/GenBank/DDBJ whole genome shotgun (WGS) entry which is preliminary data.</text>
</comment>
<dbReference type="AlphaFoldDB" id="A0A2V3IDB2"/>
<evidence type="ECO:0000313" key="2">
    <source>
        <dbReference type="Proteomes" id="UP000247409"/>
    </source>
</evidence>
<dbReference type="EMBL" id="NBIV01000363">
    <property type="protein sequence ID" value="PXF40072.1"/>
    <property type="molecule type" value="Genomic_DNA"/>
</dbReference>
<keyword evidence="2" id="KW-1185">Reference proteome</keyword>
<name>A0A2V3IDB2_9FLOR</name>
<reference evidence="1 2" key="1">
    <citation type="journal article" date="2018" name="Mol. Biol. Evol.">
        <title>Analysis of the draft genome of the red seaweed Gracilariopsis chorda provides insights into genome size evolution in Rhodophyta.</title>
        <authorList>
            <person name="Lee J."/>
            <person name="Yang E.C."/>
            <person name="Graf L."/>
            <person name="Yang J.H."/>
            <person name="Qiu H."/>
            <person name="Zel Zion U."/>
            <person name="Chan C.X."/>
            <person name="Stephens T.G."/>
            <person name="Weber A.P.M."/>
            <person name="Boo G.H."/>
            <person name="Boo S.M."/>
            <person name="Kim K.M."/>
            <person name="Shin Y."/>
            <person name="Jung M."/>
            <person name="Lee S.J."/>
            <person name="Yim H.S."/>
            <person name="Lee J.H."/>
            <person name="Bhattacharya D."/>
            <person name="Yoon H.S."/>
        </authorList>
    </citation>
    <scope>NUCLEOTIDE SEQUENCE [LARGE SCALE GENOMIC DNA]</scope>
    <source>
        <strain evidence="1 2">SKKU-2015</strain>
        <tissue evidence="1">Whole body</tissue>
    </source>
</reference>
<accession>A0A2V3IDB2</accession>
<evidence type="ECO:0000313" key="1">
    <source>
        <dbReference type="EMBL" id="PXF40072.1"/>
    </source>
</evidence>
<protein>
    <submittedName>
        <fullName evidence="1">Uncharacterized protein</fullName>
    </submittedName>
</protein>
<dbReference type="Proteomes" id="UP000247409">
    <property type="component" value="Unassembled WGS sequence"/>
</dbReference>
<organism evidence="1 2">
    <name type="scientific">Gracilariopsis chorda</name>
    <dbReference type="NCBI Taxonomy" id="448386"/>
    <lineage>
        <taxon>Eukaryota</taxon>
        <taxon>Rhodophyta</taxon>
        <taxon>Florideophyceae</taxon>
        <taxon>Rhodymeniophycidae</taxon>
        <taxon>Gracilariales</taxon>
        <taxon>Gracilariaceae</taxon>
        <taxon>Gracilariopsis</taxon>
    </lineage>
</organism>
<gene>
    <name evidence="1" type="ORF">BWQ96_10223</name>
</gene>
<sequence>MHGHLHVVPDIFRERKLEFWRIQWSLSEVISLIPRPLWTEYVLLMASGNRLRIWKAASRATGMLLEDNFPLSSVRESLPSPSIEEQLCNAGSYSRAALLICVCVLKVIENTVLLETDGVAGPLTVAVSVSGICEVSPSFFGVLKAMGLFLSYQVTDRFRGKLIAERERTGPWDFNNIDEASIPVPQFDNWDIKPFHSIITDGKAMLKVNGSLFQEHLPGTRKGNRQAASEKFDDRQKKISRIDSWKSGACLGSRE</sequence>